<dbReference type="SMART" id="SM00181">
    <property type="entry name" value="EGF"/>
    <property type="match status" value="15"/>
</dbReference>
<feature type="domain" description="EGF-like" evidence="14">
    <location>
        <begin position="1461"/>
        <end position="1504"/>
    </location>
</feature>
<evidence type="ECO:0000256" key="4">
    <source>
        <dbReference type="ARBA" id="ARBA00022530"/>
    </source>
</evidence>
<feature type="region of interest" description="Disordered" evidence="12">
    <location>
        <begin position="1086"/>
        <end position="1111"/>
    </location>
</feature>
<feature type="domain" description="EGF-like" evidence="14">
    <location>
        <begin position="1420"/>
        <end position="1460"/>
    </location>
</feature>
<dbReference type="InterPro" id="IPR018097">
    <property type="entry name" value="EGF_Ca-bd_CS"/>
</dbReference>
<evidence type="ECO:0000256" key="10">
    <source>
        <dbReference type="ARBA" id="ARBA00023180"/>
    </source>
</evidence>
<feature type="compositionally biased region" description="Low complexity" evidence="12">
    <location>
        <begin position="638"/>
        <end position="687"/>
    </location>
</feature>
<dbReference type="PROSITE" id="PS50026">
    <property type="entry name" value="EGF_3"/>
    <property type="match status" value="6"/>
</dbReference>
<feature type="compositionally biased region" description="Pro residues" evidence="12">
    <location>
        <begin position="179"/>
        <end position="190"/>
    </location>
</feature>
<evidence type="ECO:0000256" key="12">
    <source>
        <dbReference type="SAM" id="MobiDB-lite"/>
    </source>
</evidence>
<dbReference type="SUPFAM" id="SSF57184">
    <property type="entry name" value="Growth factor receptor domain"/>
    <property type="match status" value="6"/>
</dbReference>
<dbReference type="SUPFAM" id="SSF57196">
    <property type="entry name" value="EGF/Laminin"/>
    <property type="match status" value="4"/>
</dbReference>
<evidence type="ECO:0000259" key="14">
    <source>
        <dbReference type="PROSITE" id="PS50026"/>
    </source>
</evidence>
<feature type="region of interest" description="Disordered" evidence="12">
    <location>
        <begin position="907"/>
        <end position="1033"/>
    </location>
</feature>
<evidence type="ECO:0000256" key="2">
    <source>
        <dbReference type="ARBA" id="ARBA00006127"/>
    </source>
</evidence>
<feature type="region of interest" description="Disordered" evidence="12">
    <location>
        <begin position="638"/>
        <end position="701"/>
    </location>
</feature>
<keyword evidence="6 13" id="KW-0732">Signal</keyword>
<dbReference type="SMART" id="SM00179">
    <property type="entry name" value="EGF_CA"/>
    <property type="match status" value="21"/>
</dbReference>
<evidence type="ECO:0000256" key="11">
    <source>
        <dbReference type="PROSITE-ProRule" id="PRU00076"/>
    </source>
</evidence>
<dbReference type="InterPro" id="IPR001881">
    <property type="entry name" value="EGF-like_Ca-bd_dom"/>
</dbReference>
<feature type="domain" description="EGF-like" evidence="14">
    <location>
        <begin position="1376"/>
        <end position="1419"/>
    </location>
</feature>
<keyword evidence="8" id="KW-0106">Calcium</keyword>
<keyword evidence="10" id="KW-0325">Glycoprotein</keyword>
<keyword evidence="7" id="KW-0677">Repeat</keyword>
<feature type="signal peptide" evidence="13">
    <location>
        <begin position="1"/>
        <end position="23"/>
    </location>
</feature>
<dbReference type="PROSITE" id="PS01186">
    <property type="entry name" value="EGF_2"/>
    <property type="match status" value="7"/>
</dbReference>
<dbReference type="Proteomes" id="UP000789390">
    <property type="component" value="Unassembled WGS sequence"/>
</dbReference>
<comment type="similarity">
    <text evidence="2">Belongs to the fibulin family.</text>
</comment>
<feature type="domain" description="EGF-like" evidence="14">
    <location>
        <begin position="210"/>
        <end position="252"/>
    </location>
</feature>
<dbReference type="InterPro" id="IPR055088">
    <property type="entry name" value="Fibulin_C"/>
</dbReference>
<dbReference type="GO" id="GO:0005509">
    <property type="term" value="F:calcium ion binding"/>
    <property type="evidence" value="ECO:0007669"/>
    <property type="project" value="InterPro"/>
</dbReference>
<accession>A0A8J2RZW9</accession>
<dbReference type="InterPro" id="IPR026823">
    <property type="entry name" value="cEGF"/>
</dbReference>
<dbReference type="PROSITE" id="PS00010">
    <property type="entry name" value="ASX_HYDROXYL"/>
    <property type="match status" value="5"/>
</dbReference>
<comment type="caution">
    <text evidence="11">Lacks conserved residue(s) required for the propagation of feature annotation.</text>
</comment>
<dbReference type="InterPro" id="IPR000152">
    <property type="entry name" value="EGF-type_Asp/Asn_hydroxyl_site"/>
</dbReference>
<keyword evidence="4" id="KW-0272">Extracellular matrix</keyword>
<evidence type="ECO:0000256" key="9">
    <source>
        <dbReference type="ARBA" id="ARBA00023157"/>
    </source>
</evidence>
<dbReference type="PANTHER" id="PTHR24034">
    <property type="entry name" value="EGF-LIKE DOMAIN-CONTAINING PROTEIN"/>
    <property type="match status" value="1"/>
</dbReference>
<name>A0A8J2RZW9_9CRUS</name>
<evidence type="ECO:0000313" key="16">
    <source>
        <dbReference type="Proteomes" id="UP000789390"/>
    </source>
</evidence>
<keyword evidence="3" id="KW-0964">Secreted</keyword>
<evidence type="ECO:0000256" key="5">
    <source>
        <dbReference type="ARBA" id="ARBA00022536"/>
    </source>
</evidence>
<evidence type="ECO:0000256" key="8">
    <source>
        <dbReference type="ARBA" id="ARBA00022837"/>
    </source>
</evidence>
<dbReference type="CDD" id="cd00054">
    <property type="entry name" value="EGF_CA"/>
    <property type="match status" value="5"/>
</dbReference>
<proteinExistence type="inferred from homology"/>
<feature type="chain" id="PRO_5035202848" description="EGF-like domain-containing protein" evidence="13">
    <location>
        <begin position="24"/>
        <end position="1689"/>
    </location>
</feature>
<dbReference type="OrthoDB" id="10022113at2759"/>
<dbReference type="FunFam" id="2.10.25.10:FF:000010">
    <property type="entry name" value="Pro-epidermal growth factor"/>
    <property type="match status" value="1"/>
</dbReference>
<evidence type="ECO:0000256" key="6">
    <source>
        <dbReference type="ARBA" id="ARBA00022729"/>
    </source>
</evidence>
<comment type="caution">
    <text evidence="15">The sequence shown here is derived from an EMBL/GenBank/DDBJ whole genome shotgun (WGS) entry which is preliminary data.</text>
</comment>
<dbReference type="FunFam" id="2.10.25.10:FF:000038">
    <property type="entry name" value="Fibrillin 2"/>
    <property type="match status" value="1"/>
</dbReference>
<evidence type="ECO:0000256" key="7">
    <source>
        <dbReference type="ARBA" id="ARBA00022737"/>
    </source>
</evidence>
<keyword evidence="5 11" id="KW-0245">EGF-like domain</keyword>
<reference evidence="15" key="1">
    <citation type="submission" date="2021-11" db="EMBL/GenBank/DDBJ databases">
        <authorList>
            <person name="Schell T."/>
        </authorList>
    </citation>
    <scope>NUCLEOTIDE SEQUENCE</scope>
    <source>
        <strain evidence="15">M5</strain>
    </source>
</reference>
<dbReference type="Gene3D" id="2.10.25.10">
    <property type="entry name" value="Laminin"/>
    <property type="match status" value="22"/>
</dbReference>
<dbReference type="Pfam" id="PF07645">
    <property type="entry name" value="EGF_CA"/>
    <property type="match status" value="16"/>
</dbReference>
<dbReference type="EMBL" id="CAKKLH010000297">
    <property type="protein sequence ID" value="CAH0109950.1"/>
    <property type="molecule type" value="Genomic_DNA"/>
</dbReference>
<dbReference type="Pfam" id="PF22914">
    <property type="entry name" value="Fibulin_C"/>
    <property type="match status" value="1"/>
</dbReference>
<dbReference type="InterPro" id="IPR049883">
    <property type="entry name" value="NOTCH1_EGF-like"/>
</dbReference>
<feature type="domain" description="EGF-like" evidence="14">
    <location>
        <begin position="1334"/>
        <end position="1375"/>
    </location>
</feature>
<evidence type="ECO:0000256" key="1">
    <source>
        <dbReference type="ARBA" id="ARBA00004498"/>
    </source>
</evidence>
<organism evidence="15 16">
    <name type="scientific">Daphnia galeata</name>
    <dbReference type="NCBI Taxonomy" id="27404"/>
    <lineage>
        <taxon>Eukaryota</taxon>
        <taxon>Metazoa</taxon>
        <taxon>Ecdysozoa</taxon>
        <taxon>Arthropoda</taxon>
        <taxon>Crustacea</taxon>
        <taxon>Branchiopoda</taxon>
        <taxon>Diplostraca</taxon>
        <taxon>Cladocera</taxon>
        <taxon>Anomopoda</taxon>
        <taxon>Daphniidae</taxon>
        <taxon>Daphnia</taxon>
    </lineage>
</organism>
<dbReference type="Pfam" id="PF12662">
    <property type="entry name" value="cEGF"/>
    <property type="match status" value="4"/>
</dbReference>
<dbReference type="GO" id="GO:0071944">
    <property type="term" value="C:cell periphery"/>
    <property type="evidence" value="ECO:0007669"/>
    <property type="project" value="UniProtKB-ARBA"/>
</dbReference>
<comment type="subcellular location">
    <subcellularLocation>
        <location evidence="1">Secreted</location>
        <location evidence="1">Extracellular space</location>
        <location evidence="1">Extracellular matrix</location>
    </subcellularLocation>
</comment>
<dbReference type="InterPro" id="IPR009030">
    <property type="entry name" value="Growth_fac_rcpt_cys_sf"/>
</dbReference>
<dbReference type="PROSITE" id="PS01187">
    <property type="entry name" value="EGF_CA"/>
    <property type="match status" value="6"/>
</dbReference>
<feature type="domain" description="EGF-like" evidence="14">
    <location>
        <begin position="1127"/>
        <end position="1169"/>
    </location>
</feature>
<dbReference type="InterPro" id="IPR050751">
    <property type="entry name" value="ECM_structural_protein"/>
</dbReference>
<feature type="region of interest" description="Disordered" evidence="12">
    <location>
        <begin position="165"/>
        <end position="207"/>
    </location>
</feature>
<protein>
    <recommendedName>
        <fullName evidence="14">EGF-like domain-containing protein</fullName>
    </recommendedName>
</protein>
<dbReference type="PANTHER" id="PTHR24034:SF111">
    <property type="entry name" value="FIBULIN-2-LIKE ISOFORM X1"/>
    <property type="match status" value="1"/>
</dbReference>
<gene>
    <name evidence="15" type="ORF">DGAL_LOCUS13440</name>
</gene>
<feature type="compositionally biased region" description="Polar residues" evidence="12">
    <location>
        <begin position="1013"/>
        <end position="1030"/>
    </location>
</feature>
<sequence>MGHWTTRLPLIGLSLLLLTDVYGDFEQPLLHCCNLGVKWGVENLQCAAFPAPVVGIRNEQQAICLSAVHICCLRKHRERQCELGKQSARADRECSVNRDLGGETHKDCCEGCKLGLVAGSMSMGCTFRAFQFGAPWDDAYRSCCQQTLPQQPYFQQVFPDSSIPNLRVPSSTPRAQIPPFLPPPPTPALPSYPIDEPNSIERNPNSAEDDEDLCARFPGELCAHVCVPTGGSSYRCECREGFQLLADGKSCQQATQYDRCSSDNPCSQKCTDTGLAVECSCHSGFQLASDEKSCTDVDECLIGADNCDVLLQICVNQPGGFACVDRKESPNIGSRPAGASPDSGSDGRACPRGFKFNAESRVCDDVNECETQPPVCPAQTSCQNTIGSYNCARRPQLEECPLGFRYNAQIQTCIDIDECKENPATCPKNRPVCVNLQGSYNCQARNESSLLGPSVTCPAGYKFNTAQQTCEDVDECAERLDTCVHGMEMCINDLGRYHCEPLSADAASATTGQRHHDVEDHHISNFGQCPTGYTYDEDEQVCIDLDECLNGQLEDLSLCDEDKRCANTEGSYECVEACKSGYQPDVADAISPCVDIDECLNNNHNCTLAEKCINVPGSYRCEQLRPVLQTVSIPTTTTTDFNTRPIPVSRSTSTTSSTTTTTSTTTKPTTKTTTAPPTTTTIAPTTTRAARHQHNSSGSCPSGFRKELGGSRCKDINECEEGTHRCEPSKSDCVNTAGSYRCKLLTPCLTGFRRNTSSGRCDDIDECVEGSHNCTTQTELCVNNYGSFDCRPYPFCPAGHRFSVQDRFCKDVDECAEGTHNCSGTCVNAVGTFRCVDREPVSCGLGFRYDAEKRECQDGVQHHLRKFTIMFKDVDECREGTSQCQPPAERCVNMAGSYRCEPISLPTTTRETTTKATTKATTTPRPTTTTTTTTPRPTTTTTTTTTTPRPTTTTTTTTTTPRPTTTTTITRPRPTTTTSTTTRPTTTSTTQSRATTTAAALTTASTTLTTTTKPNFSTISSRPGGSNQNDRCPAGYRYSRRTRNCQDIDECVEARDYCNKETEVCINERGGYRCVPFNELPLTSTTVAPNPLTTTTTSPLSTNRPSPRTPSCPRGYVFSDDSRRCIDVNECTNDPNPCRGNQQCENTVGSYVCRCAVGYRFNTASQFCEDINECLLDYHDCLSSQRCDNTIGSYTCFRTASCGTGYTYNSQKGRCEDDDECESGANDCAVLGPLYQCRNTEGSFRCERKKCNDRTDGHTVLDEETGRCIQPPQCAVGFEPAPRGRCNDIDECARGSPCPRGHQCTNTIGSFTCVNTQKCDPGYEMNSAGTQCQDVDECGKGTHDCKRNQLCQNRPGGYVCVCQPGYTIGANRECEDIDECTRFAGQICSPNSQCANTPGSYRCDCKEGFRSGSDPRSCVDIDECAETARLCQQNCANTWGSYQCSCQSGYTLAPDNRSCHDVDECDLYKERGGLCIGLCVNQPGSYSCQCPDGYRLATDNRTCQDIDECVRPGVCRPEETCLNTRGGYYCNAIVCPPNYVRDTEHRNRCKRVSLECHSWDTECLRKPVSYSYNFLTLPSKIPIPARTGHLDLFSMRGPLWASATVQFNLELNDVRAPNDLVDRNLKVDRNVFSLRRSTSSPNQAILALTKSIVGPQEIELFLNMDMYQNGVFSGVAVVKIFIYVTQYDF</sequence>
<dbReference type="FunFam" id="2.10.25.10:FF:000005">
    <property type="entry name" value="Fibrillin 2"/>
    <property type="match status" value="4"/>
</dbReference>
<keyword evidence="9" id="KW-1015">Disulfide bond</keyword>
<evidence type="ECO:0000256" key="3">
    <source>
        <dbReference type="ARBA" id="ARBA00022525"/>
    </source>
</evidence>
<keyword evidence="16" id="KW-1185">Reference proteome</keyword>
<evidence type="ECO:0000256" key="13">
    <source>
        <dbReference type="SAM" id="SignalP"/>
    </source>
</evidence>
<feature type="compositionally biased region" description="Low complexity" evidence="12">
    <location>
        <begin position="907"/>
        <end position="1012"/>
    </location>
</feature>
<dbReference type="InterPro" id="IPR000742">
    <property type="entry name" value="EGF"/>
</dbReference>
<evidence type="ECO:0000313" key="15">
    <source>
        <dbReference type="EMBL" id="CAH0109950.1"/>
    </source>
</evidence>